<keyword evidence="7" id="KW-0812">Transmembrane</keyword>
<dbReference type="Gene3D" id="3.40.50.720">
    <property type="entry name" value="NAD(P)-binding Rossmann-like Domain"/>
    <property type="match status" value="1"/>
</dbReference>
<organism evidence="9 10">
    <name type="scientific">Medicago truncatula</name>
    <name type="common">Barrel medic</name>
    <name type="synonym">Medicago tribuloides</name>
    <dbReference type="NCBI Taxonomy" id="3880"/>
    <lineage>
        <taxon>Eukaryota</taxon>
        <taxon>Viridiplantae</taxon>
        <taxon>Streptophyta</taxon>
        <taxon>Embryophyta</taxon>
        <taxon>Tracheophyta</taxon>
        <taxon>Spermatophyta</taxon>
        <taxon>Magnoliopsida</taxon>
        <taxon>eudicotyledons</taxon>
        <taxon>Gunneridae</taxon>
        <taxon>Pentapetalae</taxon>
        <taxon>rosids</taxon>
        <taxon>fabids</taxon>
        <taxon>Fabales</taxon>
        <taxon>Fabaceae</taxon>
        <taxon>Papilionoideae</taxon>
        <taxon>50 kb inversion clade</taxon>
        <taxon>NPAAA clade</taxon>
        <taxon>Hologalegina</taxon>
        <taxon>IRL clade</taxon>
        <taxon>Trifolieae</taxon>
        <taxon>Medicago</taxon>
    </lineage>
</organism>
<evidence type="ECO:0000313" key="10">
    <source>
        <dbReference type="Proteomes" id="UP000265566"/>
    </source>
</evidence>
<keyword evidence="4" id="KW-0521">NADP</keyword>
<dbReference type="Proteomes" id="UP000265566">
    <property type="component" value="Chromosome 7"/>
</dbReference>
<dbReference type="GO" id="GO:0006006">
    <property type="term" value="P:glucose metabolic process"/>
    <property type="evidence" value="ECO:0007669"/>
    <property type="project" value="UniProtKB-KW"/>
</dbReference>
<protein>
    <recommendedName>
        <fullName evidence="2">glucose-6-phosphate dehydrogenase (NADP(+))</fullName>
        <ecNumber evidence="2">1.1.1.49</ecNumber>
    </recommendedName>
</protein>
<dbReference type="PANTHER" id="PTHR23429">
    <property type="entry name" value="GLUCOSE-6-PHOSPHATE 1-DEHYDROGENASE G6PD"/>
    <property type="match status" value="1"/>
</dbReference>
<dbReference type="Pfam" id="PF00479">
    <property type="entry name" value="G6PD_N"/>
    <property type="match status" value="2"/>
</dbReference>
<feature type="transmembrane region" description="Helical" evidence="7">
    <location>
        <begin position="227"/>
        <end position="246"/>
    </location>
</feature>
<sequence length="322" mass="36947">MNLLSKETATLSIAVLGASGDLAKKSYSALFHLYINRRLDLQELLPPNEVHFIGYARSKISDDELRNKLRSYLVPEKGASSKQLDDVSNWLAPAVYHLFSPSDSEDGFFLLDKEISEQEYLKNSKQPDHGGWTRVVAEKPFGRDLESAEELNTQIGELFEEQQIYRFRDDSTVPDESNTPTFATAIIRIHKESWEGKALESRKAEIEVQFKDVPGNIFRSMHYPYDVLVFSLYHAFIMHILLSVLYTDPESEIGVSYITVFTLEDKIIHTSVPAFLRVDISLTVQGRISRDLRYNIIIYVGIFIRIFLVFFSIAIIVLDLRR</sequence>
<comment type="caution">
    <text evidence="9">The sequence shown here is derived from an EMBL/GenBank/DDBJ whole genome shotgun (WGS) entry which is preliminary data.</text>
</comment>
<dbReference type="AlphaFoldDB" id="A0A396H2Y5"/>
<keyword evidence="7" id="KW-1133">Transmembrane helix</keyword>
<evidence type="ECO:0000256" key="5">
    <source>
        <dbReference type="ARBA" id="ARBA00023002"/>
    </source>
</evidence>
<dbReference type="InterPro" id="IPR001282">
    <property type="entry name" value="G6P_DH"/>
</dbReference>
<evidence type="ECO:0000259" key="8">
    <source>
        <dbReference type="Pfam" id="PF00479"/>
    </source>
</evidence>
<evidence type="ECO:0000256" key="2">
    <source>
        <dbReference type="ARBA" id="ARBA00013019"/>
    </source>
</evidence>
<dbReference type="Gramene" id="rna39510">
    <property type="protein sequence ID" value="RHN45267.1"/>
    <property type="gene ID" value="gene39510"/>
</dbReference>
<dbReference type="SUPFAM" id="SSF51735">
    <property type="entry name" value="NAD(P)-binding Rossmann-fold domains"/>
    <property type="match status" value="1"/>
</dbReference>
<dbReference type="GO" id="GO:0050661">
    <property type="term" value="F:NADP binding"/>
    <property type="evidence" value="ECO:0007669"/>
    <property type="project" value="InterPro"/>
</dbReference>
<evidence type="ECO:0000256" key="6">
    <source>
        <dbReference type="ARBA" id="ARBA00023277"/>
    </source>
</evidence>
<dbReference type="Gene3D" id="3.30.360.10">
    <property type="entry name" value="Dihydrodipicolinate Reductase, domain 2"/>
    <property type="match status" value="1"/>
</dbReference>
<dbReference type="InterPro" id="IPR022674">
    <property type="entry name" value="G6P_DH_NAD-bd"/>
</dbReference>
<dbReference type="GO" id="GO:0006098">
    <property type="term" value="P:pentose-phosphate shunt"/>
    <property type="evidence" value="ECO:0007669"/>
    <property type="project" value="UniProtKB-ARBA"/>
</dbReference>
<evidence type="ECO:0000313" key="9">
    <source>
        <dbReference type="EMBL" id="RHN45267.1"/>
    </source>
</evidence>
<proteinExistence type="predicted"/>
<reference evidence="10" key="1">
    <citation type="journal article" date="2018" name="Nat. Plants">
        <title>Whole-genome landscape of Medicago truncatula symbiotic genes.</title>
        <authorList>
            <person name="Pecrix Y."/>
            <person name="Staton S.E."/>
            <person name="Sallet E."/>
            <person name="Lelandais-Briere C."/>
            <person name="Moreau S."/>
            <person name="Carrere S."/>
            <person name="Blein T."/>
            <person name="Jardinaud M.F."/>
            <person name="Latrasse D."/>
            <person name="Zouine M."/>
            <person name="Zahm M."/>
            <person name="Kreplak J."/>
            <person name="Mayjonade B."/>
            <person name="Satge C."/>
            <person name="Perez M."/>
            <person name="Cauet S."/>
            <person name="Marande W."/>
            <person name="Chantry-Darmon C."/>
            <person name="Lopez-Roques C."/>
            <person name="Bouchez O."/>
            <person name="Berard A."/>
            <person name="Debelle F."/>
            <person name="Munos S."/>
            <person name="Bendahmane A."/>
            <person name="Berges H."/>
            <person name="Niebel A."/>
            <person name="Buitink J."/>
            <person name="Frugier F."/>
            <person name="Benhamed M."/>
            <person name="Crespi M."/>
            <person name="Gouzy J."/>
            <person name="Gamas P."/>
        </authorList>
    </citation>
    <scope>NUCLEOTIDE SEQUENCE [LARGE SCALE GENOMIC DNA]</scope>
    <source>
        <strain evidence="10">cv. Jemalong A17</strain>
    </source>
</reference>
<evidence type="ECO:0000256" key="7">
    <source>
        <dbReference type="SAM" id="Phobius"/>
    </source>
</evidence>
<dbReference type="PANTHER" id="PTHR23429:SF0">
    <property type="entry name" value="GLUCOSE-6-PHOSPHATE 1-DEHYDROGENASE"/>
    <property type="match status" value="1"/>
</dbReference>
<name>A0A396H2Y5_MEDTR</name>
<evidence type="ECO:0000256" key="4">
    <source>
        <dbReference type="ARBA" id="ARBA00022857"/>
    </source>
</evidence>
<dbReference type="InterPro" id="IPR036291">
    <property type="entry name" value="NAD(P)-bd_dom_sf"/>
</dbReference>
<feature type="domain" description="Glucose-6-phosphate dehydrogenase NAD-binding" evidence="8">
    <location>
        <begin position="15"/>
        <end position="120"/>
    </location>
</feature>
<keyword evidence="5 9" id="KW-0560">Oxidoreductase</keyword>
<dbReference type="EMBL" id="PSQE01000007">
    <property type="protein sequence ID" value="RHN45267.1"/>
    <property type="molecule type" value="Genomic_DNA"/>
</dbReference>
<keyword evidence="6" id="KW-0119">Carbohydrate metabolism</keyword>
<gene>
    <name evidence="9" type="ORF">MtrunA17_Chr7g0228591</name>
</gene>
<keyword evidence="3" id="KW-0313">Glucose metabolism</keyword>
<evidence type="ECO:0000256" key="3">
    <source>
        <dbReference type="ARBA" id="ARBA00022526"/>
    </source>
</evidence>
<evidence type="ECO:0000256" key="1">
    <source>
        <dbReference type="ARBA" id="ARBA00004937"/>
    </source>
</evidence>
<feature type="transmembrane region" description="Helical" evidence="7">
    <location>
        <begin position="296"/>
        <end position="318"/>
    </location>
</feature>
<accession>A0A396H2Y5</accession>
<feature type="domain" description="Glucose-6-phosphate dehydrogenase NAD-binding" evidence="8">
    <location>
        <begin position="121"/>
        <end position="166"/>
    </location>
</feature>
<dbReference type="SUPFAM" id="SSF55347">
    <property type="entry name" value="Glyceraldehyde-3-phosphate dehydrogenase-like, C-terminal domain"/>
    <property type="match status" value="1"/>
</dbReference>
<dbReference type="EC" id="1.1.1.49" evidence="2"/>
<comment type="pathway">
    <text evidence="1">Carbohydrate degradation; pentose phosphate pathway; D-ribulose 5-phosphate from D-glucose 6-phosphate (oxidative stage): step 1/3.</text>
</comment>
<dbReference type="GO" id="GO:0004345">
    <property type="term" value="F:glucose-6-phosphate dehydrogenase activity"/>
    <property type="evidence" value="ECO:0007669"/>
    <property type="project" value="UniProtKB-EC"/>
</dbReference>
<keyword evidence="7" id="KW-0472">Membrane</keyword>